<name>A0ABT2FJ00_9GAMM</name>
<evidence type="ECO:0000256" key="1">
    <source>
        <dbReference type="SAM" id="MobiDB-lite"/>
    </source>
</evidence>
<sequence>MSKLVPLFALLVLSGCADLKHAGQDIGHATKKTTTAIGHATRDATREIGHASRDAVKSVKEELE</sequence>
<protein>
    <recommendedName>
        <fullName evidence="4">Lipoprotein</fullName>
    </recommendedName>
</protein>
<evidence type="ECO:0008006" key="4">
    <source>
        <dbReference type="Google" id="ProtNLM"/>
    </source>
</evidence>
<evidence type="ECO:0000313" key="2">
    <source>
        <dbReference type="EMBL" id="MCS4556308.1"/>
    </source>
</evidence>
<accession>A0ABT2FJ00</accession>
<proteinExistence type="predicted"/>
<dbReference type="Proteomes" id="UP001201549">
    <property type="component" value="Unassembled WGS sequence"/>
</dbReference>
<dbReference type="PROSITE" id="PS51257">
    <property type="entry name" value="PROKAR_LIPOPROTEIN"/>
    <property type="match status" value="1"/>
</dbReference>
<keyword evidence="3" id="KW-1185">Reference proteome</keyword>
<dbReference type="RefSeq" id="WP_238895710.1">
    <property type="nucleotide sequence ID" value="NZ_JAKOGG010000004.1"/>
</dbReference>
<gene>
    <name evidence="2" type="ORF">L9G74_07660</name>
</gene>
<reference evidence="3" key="2">
    <citation type="submission" date="2023-07" db="EMBL/GenBank/DDBJ databases">
        <title>Shewanella mangrovi sp. nov., an acetaldehyde- degrading bacterium isolated from mangrove sediment.</title>
        <authorList>
            <person name="Liu Y."/>
        </authorList>
    </citation>
    <scope>NUCLEOTIDE SEQUENCE [LARGE SCALE GENOMIC DNA]</scope>
    <source>
        <strain evidence="3">C32</strain>
    </source>
</reference>
<evidence type="ECO:0000313" key="3">
    <source>
        <dbReference type="Proteomes" id="UP001201549"/>
    </source>
</evidence>
<feature type="region of interest" description="Disordered" evidence="1">
    <location>
        <begin position="44"/>
        <end position="64"/>
    </location>
</feature>
<comment type="caution">
    <text evidence="2">The sequence shown here is derived from an EMBL/GenBank/DDBJ whole genome shotgun (WGS) entry which is preliminary data.</text>
</comment>
<reference evidence="2 3" key="1">
    <citation type="submission" date="2022-02" db="EMBL/GenBank/DDBJ databases">
        <authorList>
            <person name="Zhuang L."/>
        </authorList>
    </citation>
    <scope>NUCLEOTIDE SEQUENCE [LARGE SCALE GENOMIC DNA]</scope>
    <source>
        <strain evidence="2 3">C32</strain>
    </source>
</reference>
<organism evidence="2 3">
    <name type="scientific">Shewanella electrica</name>
    <dbReference type="NCBI Taxonomy" id="515560"/>
    <lineage>
        <taxon>Bacteria</taxon>
        <taxon>Pseudomonadati</taxon>
        <taxon>Pseudomonadota</taxon>
        <taxon>Gammaproteobacteria</taxon>
        <taxon>Alteromonadales</taxon>
        <taxon>Shewanellaceae</taxon>
        <taxon>Shewanella</taxon>
    </lineage>
</organism>
<dbReference type="EMBL" id="JAKOGG010000004">
    <property type="protein sequence ID" value="MCS4556308.1"/>
    <property type="molecule type" value="Genomic_DNA"/>
</dbReference>